<dbReference type="GO" id="GO:0005634">
    <property type="term" value="C:nucleus"/>
    <property type="evidence" value="ECO:0007669"/>
    <property type="project" value="UniProtKB-SubCell"/>
</dbReference>
<dbReference type="InterPro" id="IPR036388">
    <property type="entry name" value="WH-like_DNA-bd_sf"/>
</dbReference>
<reference evidence="10" key="2">
    <citation type="submission" date="2021-09" db="EMBL/GenBank/DDBJ databases">
        <authorList>
            <person name="Jia N."/>
            <person name="Wang J."/>
            <person name="Shi W."/>
            <person name="Du L."/>
            <person name="Sun Y."/>
            <person name="Zhan W."/>
            <person name="Jiang J."/>
            <person name="Wang Q."/>
            <person name="Zhang B."/>
            <person name="Ji P."/>
            <person name="Sakyi L.B."/>
            <person name="Cui X."/>
            <person name="Yuan T."/>
            <person name="Jiang B."/>
            <person name="Yang W."/>
            <person name="Lam T.T.-Y."/>
            <person name="Chang Q."/>
            <person name="Ding S."/>
            <person name="Wang X."/>
            <person name="Zhu J."/>
            <person name="Ruan X."/>
            <person name="Zhao L."/>
            <person name="Wei J."/>
            <person name="Que T."/>
            <person name="Du C."/>
            <person name="Cheng J."/>
            <person name="Dai P."/>
            <person name="Han X."/>
            <person name="Huang E."/>
            <person name="Gao Y."/>
            <person name="Liu J."/>
            <person name="Shao H."/>
            <person name="Ye R."/>
            <person name="Li L."/>
            <person name="Wei W."/>
            <person name="Wang X."/>
            <person name="Wang C."/>
            <person name="Huo Q."/>
            <person name="Li W."/>
            <person name="Guo W."/>
            <person name="Chen H."/>
            <person name="Chen S."/>
            <person name="Zhou L."/>
            <person name="Zhou L."/>
            <person name="Ni X."/>
            <person name="Tian J."/>
            <person name="Zhou Y."/>
            <person name="Sheng Y."/>
            <person name="Liu T."/>
            <person name="Pan Y."/>
            <person name="Xia L."/>
            <person name="Li J."/>
            <person name="Zhao F."/>
            <person name="Cao W."/>
        </authorList>
    </citation>
    <scope>NUCLEOTIDE SEQUENCE</scope>
    <source>
        <strain evidence="10">Rsan-2018</strain>
        <tissue evidence="10">Larvae</tissue>
    </source>
</reference>
<dbReference type="FunFam" id="1.10.10.10:FF:000349">
    <property type="entry name" value="Heat shock transcription factor, Y-linked"/>
    <property type="match status" value="1"/>
</dbReference>
<dbReference type="GO" id="GO:0043565">
    <property type="term" value="F:sequence-specific DNA binding"/>
    <property type="evidence" value="ECO:0007669"/>
    <property type="project" value="InterPro"/>
</dbReference>
<sequence length="219" mass="24542">MHPTDVPKKGQGSSPKKAQIPSPRKAQVSSPKKAQLSSASKDQPLLTLRFPKKLWKIVNDCKSGAISWSKDGTAIAIDYAKFQIDYLDNRLDIFKTKNITSFIRQLNLYGFRKVSPHYRVAVNNESPDLHIFRNDSFVRGRPDLLEEVTRKTGTLRSKAHKYHGCLHKAPFQQFYSGIMQYQVSAASFLCQQRMSGACMSHGGIMPTLLLCSGARRVAG</sequence>
<dbReference type="InterPro" id="IPR000232">
    <property type="entry name" value="HSF_DNA-bd"/>
</dbReference>
<evidence type="ECO:0000313" key="10">
    <source>
        <dbReference type="EMBL" id="KAH7984117.1"/>
    </source>
</evidence>
<proteinExistence type="inferred from homology"/>
<keyword evidence="4" id="KW-0238">DNA-binding</keyword>
<comment type="caution">
    <text evidence="10">The sequence shown here is derived from an EMBL/GenBank/DDBJ whole genome shotgun (WGS) entry which is preliminary data.</text>
</comment>
<dbReference type="SMART" id="SM00415">
    <property type="entry name" value="HSF"/>
    <property type="match status" value="1"/>
</dbReference>
<reference evidence="10" key="1">
    <citation type="journal article" date="2020" name="Cell">
        <title>Large-Scale Comparative Analyses of Tick Genomes Elucidate Their Genetic Diversity and Vector Capacities.</title>
        <authorList>
            <consortium name="Tick Genome and Microbiome Consortium (TIGMIC)"/>
            <person name="Jia N."/>
            <person name="Wang J."/>
            <person name="Shi W."/>
            <person name="Du L."/>
            <person name="Sun Y."/>
            <person name="Zhan W."/>
            <person name="Jiang J.F."/>
            <person name="Wang Q."/>
            <person name="Zhang B."/>
            <person name="Ji P."/>
            <person name="Bell-Sakyi L."/>
            <person name="Cui X.M."/>
            <person name="Yuan T.T."/>
            <person name="Jiang B.G."/>
            <person name="Yang W.F."/>
            <person name="Lam T.T."/>
            <person name="Chang Q.C."/>
            <person name="Ding S.J."/>
            <person name="Wang X.J."/>
            <person name="Zhu J.G."/>
            <person name="Ruan X.D."/>
            <person name="Zhao L."/>
            <person name="Wei J.T."/>
            <person name="Ye R.Z."/>
            <person name="Que T.C."/>
            <person name="Du C.H."/>
            <person name="Zhou Y.H."/>
            <person name="Cheng J.X."/>
            <person name="Dai P.F."/>
            <person name="Guo W.B."/>
            <person name="Han X.H."/>
            <person name="Huang E.J."/>
            <person name="Li L.F."/>
            <person name="Wei W."/>
            <person name="Gao Y.C."/>
            <person name="Liu J.Z."/>
            <person name="Shao H.Z."/>
            <person name="Wang X."/>
            <person name="Wang C.C."/>
            <person name="Yang T.C."/>
            <person name="Huo Q.B."/>
            <person name="Li W."/>
            <person name="Chen H.Y."/>
            <person name="Chen S.E."/>
            <person name="Zhou L.G."/>
            <person name="Ni X.B."/>
            <person name="Tian J.H."/>
            <person name="Sheng Y."/>
            <person name="Liu T."/>
            <person name="Pan Y.S."/>
            <person name="Xia L.Y."/>
            <person name="Li J."/>
            <person name="Zhao F."/>
            <person name="Cao W.C."/>
        </authorList>
    </citation>
    <scope>NUCLEOTIDE SEQUENCE</scope>
    <source>
        <strain evidence="10">Rsan-2018</strain>
    </source>
</reference>
<dbReference type="InterPro" id="IPR036390">
    <property type="entry name" value="WH_DNA-bd_sf"/>
</dbReference>
<dbReference type="AlphaFoldDB" id="A0A9D4YQF8"/>
<keyword evidence="11" id="KW-1185">Reference proteome</keyword>
<dbReference type="Proteomes" id="UP000821837">
    <property type="component" value="Chromosome 1"/>
</dbReference>
<dbReference type="Gene3D" id="1.10.10.10">
    <property type="entry name" value="Winged helix-like DNA-binding domain superfamily/Winged helix DNA-binding domain"/>
    <property type="match status" value="1"/>
</dbReference>
<keyword evidence="3" id="KW-0805">Transcription regulation</keyword>
<dbReference type="GO" id="GO:0003700">
    <property type="term" value="F:DNA-binding transcription factor activity"/>
    <property type="evidence" value="ECO:0007669"/>
    <property type="project" value="InterPro"/>
</dbReference>
<evidence type="ECO:0000256" key="8">
    <source>
        <dbReference type="SAM" id="MobiDB-lite"/>
    </source>
</evidence>
<keyword evidence="6" id="KW-0539">Nucleus</keyword>
<dbReference type="EMBL" id="JABSTV010001245">
    <property type="protein sequence ID" value="KAH7984117.1"/>
    <property type="molecule type" value="Genomic_DNA"/>
</dbReference>
<evidence type="ECO:0000256" key="1">
    <source>
        <dbReference type="ARBA" id="ARBA00004123"/>
    </source>
</evidence>
<feature type="region of interest" description="Disordered" evidence="8">
    <location>
        <begin position="1"/>
        <end position="40"/>
    </location>
</feature>
<dbReference type="SUPFAM" id="SSF46785">
    <property type="entry name" value="Winged helix' DNA-binding domain"/>
    <property type="match status" value="1"/>
</dbReference>
<comment type="similarity">
    <text evidence="2 7">Belongs to the HSF family.</text>
</comment>
<keyword evidence="5" id="KW-0804">Transcription</keyword>
<evidence type="ECO:0000256" key="7">
    <source>
        <dbReference type="RuleBase" id="RU004020"/>
    </source>
</evidence>
<accession>A0A9D4YQF8</accession>
<evidence type="ECO:0000313" key="11">
    <source>
        <dbReference type="Proteomes" id="UP000821837"/>
    </source>
</evidence>
<feature type="compositionally biased region" description="Polar residues" evidence="8">
    <location>
        <begin position="27"/>
        <end position="40"/>
    </location>
</feature>
<evidence type="ECO:0000256" key="6">
    <source>
        <dbReference type="ARBA" id="ARBA00023242"/>
    </source>
</evidence>
<feature type="domain" description="HSF-type DNA-binding" evidence="9">
    <location>
        <begin position="49"/>
        <end position="151"/>
    </location>
</feature>
<dbReference type="PANTHER" id="PTHR10015:SF465">
    <property type="entry name" value="HSF-TYPE DNA-BINDING DOMAIN-CONTAINING PROTEIN"/>
    <property type="match status" value="1"/>
</dbReference>
<organism evidence="10 11">
    <name type="scientific">Rhipicephalus sanguineus</name>
    <name type="common">Brown dog tick</name>
    <name type="synonym">Ixodes sanguineus</name>
    <dbReference type="NCBI Taxonomy" id="34632"/>
    <lineage>
        <taxon>Eukaryota</taxon>
        <taxon>Metazoa</taxon>
        <taxon>Ecdysozoa</taxon>
        <taxon>Arthropoda</taxon>
        <taxon>Chelicerata</taxon>
        <taxon>Arachnida</taxon>
        <taxon>Acari</taxon>
        <taxon>Parasitiformes</taxon>
        <taxon>Ixodida</taxon>
        <taxon>Ixodoidea</taxon>
        <taxon>Ixodidae</taxon>
        <taxon>Rhipicephalinae</taxon>
        <taxon>Rhipicephalus</taxon>
        <taxon>Rhipicephalus</taxon>
    </lineage>
</organism>
<comment type="subcellular location">
    <subcellularLocation>
        <location evidence="1">Nucleus</location>
    </subcellularLocation>
</comment>
<evidence type="ECO:0000256" key="3">
    <source>
        <dbReference type="ARBA" id="ARBA00023015"/>
    </source>
</evidence>
<protein>
    <recommendedName>
        <fullName evidence="9">HSF-type DNA-binding domain-containing protein</fullName>
    </recommendedName>
</protein>
<evidence type="ECO:0000256" key="4">
    <source>
        <dbReference type="ARBA" id="ARBA00023125"/>
    </source>
</evidence>
<evidence type="ECO:0000259" key="9">
    <source>
        <dbReference type="SMART" id="SM00415"/>
    </source>
</evidence>
<evidence type="ECO:0000256" key="5">
    <source>
        <dbReference type="ARBA" id="ARBA00023163"/>
    </source>
</evidence>
<dbReference type="VEuPathDB" id="VectorBase:RSAN_047032"/>
<gene>
    <name evidence="10" type="ORF">HPB52_017157</name>
</gene>
<name>A0A9D4YQF8_RHISA</name>
<evidence type="ECO:0000256" key="2">
    <source>
        <dbReference type="ARBA" id="ARBA00006403"/>
    </source>
</evidence>
<dbReference type="Pfam" id="PF00447">
    <property type="entry name" value="HSF_DNA-bind"/>
    <property type="match status" value="1"/>
</dbReference>
<dbReference type="PANTHER" id="PTHR10015">
    <property type="entry name" value="HEAT SHOCK TRANSCRIPTION FACTOR"/>
    <property type="match status" value="1"/>
</dbReference>